<dbReference type="InterPro" id="IPR001387">
    <property type="entry name" value="Cro/C1-type_HTH"/>
</dbReference>
<evidence type="ECO:0000313" key="3">
    <source>
        <dbReference type="EMBL" id="HIR92221.1"/>
    </source>
</evidence>
<reference evidence="3" key="2">
    <citation type="journal article" date="2021" name="PeerJ">
        <title>Extensive microbial diversity within the chicken gut microbiome revealed by metagenomics and culture.</title>
        <authorList>
            <person name="Gilroy R."/>
            <person name="Ravi A."/>
            <person name="Getino M."/>
            <person name="Pursley I."/>
            <person name="Horton D.L."/>
            <person name="Alikhan N.F."/>
            <person name="Baker D."/>
            <person name="Gharbi K."/>
            <person name="Hall N."/>
            <person name="Watson M."/>
            <person name="Adriaenssens E.M."/>
            <person name="Foster-Nyarko E."/>
            <person name="Jarju S."/>
            <person name="Secka A."/>
            <person name="Antonio M."/>
            <person name="Oren A."/>
            <person name="Chaudhuri R.R."/>
            <person name="La Ragione R."/>
            <person name="Hildebrand F."/>
            <person name="Pallen M.J."/>
        </authorList>
    </citation>
    <scope>NUCLEOTIDE SEQUENCE</scope>
    <source>
        <strain evidence="3">ChiSxjej1B13-7041</strain>
    </source>
</reference>
<evidence type="ECO:0000259" key="2">
    <source>
        <dbReference type="PROSITE" id="PS50943"/>
    </source>
</evidence>
<dbReference type="CDD" id="cd00093">
    <property type="entry name" value="HTH_XRE"/>
    <property type="match status" value="1"/>
</dbReference>
<comment type="caution">
    <text evidence="3">The sequence shown here is derived from an EMBL/GenBank/DDBJ whole genome shotgun (WGS) entry which is preliminary data.</text>
</comment>
<dbReference type="Proteomes" id="UP000886841">
    <property type="component" value="Unassembled WGS sequence"/>
</dbReference>
<dbReference type="SUPFAM" id="SSF47413">
    <property type="entry name" value="lambda repressor-like DNA-binding domains"/>
    <property type="match status" value="1"/>
</dbReference>
<dbReference type="Pfam" id="PF12844">
    <property type="entry name" value="HTH_19"/>
    <property type="match status" value="1"/>
</dbReference>
<gene>
    <name evidence="3" type="ORF">IAB98_02210</name>
</gene>
<reference evidence="3" key="1">
    <citation type="submission" date="2020-10" db="EMBL/GenBank/DDBJ databases">
        <authorList>
            <person name="Gilroy R."/>
        </authorList>
    </citation>
    <scope>NUCLEOTIDE SEQUENCE</scope>
    <source>
        <strain evidence="3">ChiSxjej1B13-7041</strain>
    </source>
</reference>
<evidence type="ECO:0000256" key="1">
    <source>
        <dbReference type="SAM" id="MobiDB-lite"/>
    </source>
</evidence>
<proteinExistence type="predicted"/>
<feature type="region of interest" description="Disordered" evidence="1">
    <location>
        <begin position="65"/>
        <end position="103"/>
    </location>
</feature>
<evidence type="ECO:0000313" key="4">
    <source>
        <dbReference type="Proteomes" id="UP000886841"/>
    </source>
</evidence>
<accession>A0A9D1EI33</accession>
<dbReference type="EMBL" id="DVHU01000020">
    <property type="protein sequence ID" value="HIR92221.1"/>
    <property type="molecule type" value="Genomic_DNA"/>
</dbReference>
<protein>
    <submittedName>
        <fullName evidence="3">Helix-turn-helix transcriptional regulator</fullName>
    </submittedName>
</protein>
<sequence>MNVKYFPRNLRFLRRINGYTQEEISALLHVCRQTYTNYEHARRFPSVDILLRLSSLFQVPLESLFSPSLPESRPLRPPGLALSPKRHPGLTLSPRKPPGLVLSSRGSAGAGLFAPPSPAASPRFIYRSAALAA</sequence>
<dbReference type="InterPro" id="IPR010982">
    <property type="entry name" value="Lambda_DNA-bd_dom_sf"/>
</dbReference>
<dbReference type="PROSITE" id="PS50943">
    <property type="entry name" value="HTH_CROC1"/>
    <property type="match status" value="1"/>
</dbReference>
<dbReference type="SMART" id="SM00530">
    <property type="entry name" value="HTH_XRE"/>
    <property type="match status" value="1"/>
</dbReference>
<name>A0A9D1EI33_9FIRM</name>
<dbReference type="AlphaFoldDB" id="A0A9D1EI33"/>
<feature type="domain" description="HTH cro/C1-type" evidence="2">
    <location>
        <begin position="10"/>
        <end position="64"/>
    </location>
</feature>
<dbReference type="Gene3D" id="1.10.260.40">
    <property type="entry name" value="lambda repressor-like DNA-binding domains"/>
    <property type="match status" value="1"/>
</dbReference>
<dbReference type="GO" id="GO:0003677">
    <property type="term" value="F:DNA binding"/>
    <property type="evidence" value="ECO:0007669"/>
    <property type="project" value="InterPro"/>
</dbReference>
<organism evidence="3 4">
    <name type="scientific">Candidatus Egerieimonas intestinavium</name>
    <dbReference type="NCBI Taxonomy" id="2840777"/>
    <lineage>
        <taxon>Bacteria</taxon>
        <taxon>Bacillati</taxon>
        <taxon>Bacillota</taxon>
        <taxon>Clostridia</taxon>
        <taxon>Lachnospirales</taxon>
        <taxon>Lachnospiraceae</taxon>
        <taxon>Lachnospiraceae incertae sedis</taxon>
        <taxon>Candidatus Egerieimonas</taxon>
    </lineage>
</organism>